<proteinExistence type="predicted"/>
<organism evidence="3 4">
    <name type="scientific">Aquamicrobium defluvii</name>
    <dbReference type="NCBI Taxonomy" id="69279"/>
    <lineage>
        <taxon>Bacteria</taxon>
        <taxon>Pseudomonadati</taxon>
        <taxon>Pseudomonadota</taxon>
        <taxon>Alphaproteobacteria</taxon>
        <taxon>Hyphomicrobiales</taxon>
        <taxon>Phyllobacteriaceae</taxon>
        <taxon>Aquamicrobium</taxon>
    </lineage>
</organism>
<comment type="caution">
    <text evidence="3">The sequence shown here is derived from an EMBL/GenBank/DDBJ whole genome shotgun (WGS) entry which is preliminary data.</text>
</comment>
<dbReference type="AlphaFoldDB" id="A0A4R6Y9S1"/>
<accession>A0A4R6Y9S1</accession>
<evidence type="ECO:0000256" key="1">
    <source>
        <dbReference type="SAM" id="MobiDB-lite"/>
    </source>
</evidence>
<dbReference type="EMBL" id="SNZF01000028">
    <property type="protein sequence ID" value="TDR32251.1"/>
    <property type="molecule type" value="Genomic_DNA"/>
</dbReference>
<protein>
    <submittedName>
        <fullName evidence="3">Uncharacterized protein</fullName>
    </submittedName>
</protein>
<dbReference type="OrthoDB" id="1550941at2"/>
<name>A0A4R6Y9S1_9HYPH</name>
<gene>
    <name evidence="3" type="ORF">DES43_12815</name>
</gene>
<dbReference type="Proteomes" id="UP000294958">
    <property type="component" value="Unassembled WGS sequence"/>
</dbReference>
<feature type="transmembrane region" description="Helical" evidence="2">
    <location>
        <begin position="12"/>
        <end position="38"/>
    </location>
</feature>
<keyword evidence="2" id="KW-0472">Membrane</keyword>
<feature type="region of interest" description="Disordered" evidence="1">
    <location>
        <begin position="177"/>
        <end position="245"/>
    </location>
</feature>
<evidence type="ECO:0000256" key="2">
    <source>
        <dbReference type="SAM" id="Phobius"/>
    </source>
</evidence>
<keyword evidence="2" id="KW-0812">Transmembrane</keyword>
<sequence>MLRNFDFSSWQSILFTVVGLALFTLISMGIRLIMMFTIQQRRERMNRQINERLRTLIAAYKVLGGSFTGDLAVDPRHLRDLRRHEGSAAGMEDDVEDAETVSVVVPDVETGSDRPRRIRDAVEAALSDIILLGTEQQVRLAERAARELVAGHPVHTHELVVSLRDFIREALDIGPIPADLSIPMQGPTRPSGAGGRGKGEGRQGQGSGGRGGSGMGGGMGMGGGGMGGGPGMGGLDDTPGSGHRS</sequence>
<evidence type="ECO:0000313" key="4">
    <source>
        <dbReference type="Proteomes" id="UP000294958"/>
    </source>
</evidence>
<evidence type="ECO:0000313" key="3">
    <source>
        <dbReference type="EMBL" id="TDR32251.1"/>
    </source>
</evidence>
<keyword evidence="2" id="KW-1133">Transmembrane helix</keyword>
<keyword evidence="4" id="KW-1185">Reference proteome</keyword>
<reference evidence="3 4" key="1">
    <citation type="submission" date="2019-03" db="EMBL/GenBank/DDBJ databases">
        <title>Genomic Encyclopedia of Type Strains, Phase IV (KMG-IV): sequencing the most valuable type-strain genomes for metagenomic binning, comparative biology and taxonomic classification.</title>
        <authorList>
            <person name="Goeker M."/>
        </authorList>
    </citation>
    <scope>NUCLEOTIDE SEQUENCE [LARGE SCALE GENOMIC DNA]</scope>
    <source>
        <strain evidence="3 4">DSM 11603</strain>
    </source>
</reference>
<feature type="compositionally biased region" description="Gly residues" evidence="1">
    <location>
        <begin position="192"/>
        <end position="234"/>
    </location>
</feature>
<dbReference type="RefSeq" id="WP_035025602.1">
    <property type="nucleotide sequence ID" value="NZ_KK073883.1"/>
</dbReference>